<keyword evidence="3" id="KW-0133">Cell shape</keyword>
<evidence type="ECO:0000313" key="7">
    <source>
        <dbReference type="EMBL" id="TMQ71301.1"/>
    </source>
</evidence>
<dbReference type="GO" id="GO:0005886">
    <property type="term" value="C:plasma membrane"/>
    <property type="evidence" value="ECO:0007669"/>
    <property type="project" value="TreeGrafter"/>
</dbReference>
<feature type="transmembrane region" description="Helical" evidence="6">
    <location>
        <begin position="47"/>
        <end position="65"/>
    </location>
</feature>
<dbReference type="PANTHER" id="PTHR30474:SF1">
    <property type="entry name" value="PEPTIDOGLYCAN GLYCOSYLTRANSFERASE MRDB"/>
    <property type="match status" value="1"/>
</dbReference>
<gene>
    <name evidence="7" type="primary">rodA</name>
    <name evidence="7" type="ORF">E6K81_10355</name>
</gene>
<feature type="transmembrane region" description="Helical" evidence="6">
    <location>
        <begin position="225"/>
        <end position="244"/>
    </location>
</feature>
<evidence type="ECO:0000256" key="5">
    <source>
        <dbReference type="ARBA" id="ARBA00023136"/>
    </source>
</evidence>
<dbReference type="GO" id="GO:0015648">
    <property type="term" value="F:lipid-linked peptidoglycan transporter activity"/>
    <property type="evidence" value="ECO:0007669"/>
    <property type="project" value="TreeGrafter"/>
</dbReference>
<dbReference type="InterPro" id="IPR001182">
    <property type="entry name" value="FtsW/RodA"/>
</dbReference>
<keyword evidence="2 6" id="KW-0812">Transmembrane</keyword>
<evidence type="ECO:0000256" key="2">
    <source>
        <dbReference type="ARBA" id="ARBA00022692"/>
    </source>
</evidence>
<feature type="transmembrane region" description="Helical" evidence="6">
    <location>
        <begin position="346"/>
        <end position="363"/>
    </location>
</feature>
<feature type="transmembrane region" description="Helical" evidence="6">
    <location>
        <begin position="383"/>
        <end position="401"/>
    </location>
</feature>
<reference evidence="7 8" key="1">
    <citation type="journal article" date="2019" name="Nat. Microbiol.">
        <title>Mediterranean grassland soil C-N compound turnover is dependent on rainfall and depth, and is mediated by genomically divergent microorganisms.</title>
        <authorList>
            <person name="Diamond S."/>
            <person name="Andeer P.F."/>
            <person name="Li Z."/>
            <person name="Crits-Christoph A."/>
            <person name="Burstein D."/>
            <person name="Anantharaman K."/>
            <person name="Lane K.R."/>
            <person name="Thomas B.C."/>
            <person name="Pan C."/>
            <person name="Northen T.R."/>
            <person name="Banfield J.F."/>
        </authorList>
    </citation>
    <scope>NUCLEOTIDE SEQUENCE [LARGE SCALE GENOMIC DNA]</scope>
    <source>
        <strain evidence="7">WS_11</strain>
    </source>
</reference>
<feature type="transmembrane region" description="Helical" evidence="6">
    <location>
        <begin position="203"/>
        <end position="220"/>
    </location>
</feature>
<dbReference type="NCBIfam" id="TIGR02210">
    <property type="entry name" value="rodA_shape"/>
    <property type="match status" value="1"/>
</dbReference>
<proteinExistence type="predicted"/>
<dbReference type="AlphaFoldDB" id="A0A538U5Y2"/>
<feature type="transmembrane region" description="Helical" evidence="6">
    <location>
        <begin position="72"/>
        <end position="94"/>
    </location>
</feature>
<dbReference type="NCBIfam" id="NF037961">
    <property type="entry name" value="RodA_shape"/>
    <property type="match status" value="1"/>
</dbReference>
<keyword evidence="5 6" id="KW-0472">Membrane</keyword>
<name>A0A538U5Y2_UNCEI</name>
<sequence>MATRLRLPELDWPMALAAGALLGIGLASVYSATTVPGMHEGLWAKQFLWLVLALGAAYIAASFHYRAHDALAYPLYGISLLLLVLVLAIGTSALGAKRWLDLGPLHFQPSEIALIATVFVLARRFSHPQLDLTRIRHWFPPLLLVLIPFALVAKEPDLGTSLAFPVILIAMYFWAGMPVGNLLLGLSPAGTLVLAFLTNPRGVSFWAALGVVLAGLIVLLKPRRLMLVAAVLLNVGVGMMMPVVKDHLHDYQLRRIETFLNPDQDPQGAGYQIIQSRIAIGSGGVLGKGWLKGTQKALSFLPMRHTDFIFAVVGEEGGLIGALTVVLLYGVIILRGYRLSAVARNGFASLMAVGLVSALFYHVTVNVLMTIGWAPVTGLPLPLLSYGGTALIVNCVQLGLLQNVAMRRQEH</sequence>
<dbReference type="GO" id="GO:0051301">
    <property type="term" value="P:cell division"/>
    <property type="evidence" value="ECO:0007669"/>
    <property type="project" value="InterPro"/>
</dbReference>
<evidence type="ECO:0000256" key="4">
    <source>
        <dbReference type="ARBA" id="ARBA00022989"/>
    </source>
</evidence>
<dbReference type="Proteomes" id="UP000319771">
    <property type="component" value="Unassembled WGS sequence"/>
</dbReference>
<comment type="subcellular location">
    <subcellularLocation>
        <location evidence="1">Membrane</location>
        <topology evidence="1">Multi-pass membrane protein</topology>
    </subcellularLocation>
</comment>
<comment type="caution">
    <text evidence="7">The sequence shown here is derived from an EMBL/GenBank/DDBJ whole genome shotgun (WGS) entry which is preliminary data.</text>
</comment>
<dbReference type="PANTHER" id="PTHR30474">
    <property type="entry name" value="CELL CYCLE PROTEIN"/>
    <property type="match status" value="1"/>
</dbReference>
<accession>A0A538U5Y2</accession>
<feature type="transmembrane region" description="Helical" evidence="6">
    <location>
        <begin position="135"/>
        <end position="152"/>
    </location>
</feature>
<evidence type="ECO:0000256" key="3">
    <source>
        <dbReference type="ARBA" id="ARBA00022960"/>
    </source>
</evidence>
<dbReference type="GO" id="GO:0008360">
    <property type="term" value="P:regulation of cell shape"/>
    <property type="evidence" value="ECO:0007669"/>
    <property type="project" value="UniProtKB-KW"/>
</dbReference>
<dbReference type="Pfam" id="PF01098">
    <property type="entry name" value="FTSW_RODA_SPOVE"/>
    <property type="match status" value="2"/>
</dbReference>
<protein>
    <submittedName>
        <fullName evidence="7">Rod shape-determining protein RodA</fullName>
    </submittedName>
</protein>
<keyword evidence="4 6" id="KW-1133">Transmembrane helix</keyword>
<dbReference type="EMBL" id="VBPB01000171">
    <property type="protein sequence ID" value="TMQ71301.1"/>
    <property type="molecule type" value="Genomic_DNA"/>
</dbReference>
<dbReference type="InterPro" id="IPR011923">
    <property type="entry name" value="RodA/MrdB"/>
</dbReference>
<feature type="transmembrane region" description="Helical" evidence="6">
    <location>
        <begin position="308"/>
        <end position="334"/>
    </location>
</feature>
<organism evidence="7 8">
    <name type="scientific">Eiseniibacteriota bacterium</name>
    <dbReference type="NCBI Taxonomy" id="2212470"/>
    <lineage>
        <taxon>Bacteria</taxon>
        <taxon>Candidatus Eiseniibacteriota</taxon>
    </lineage>
</organism>
<evidence type="ECO:0000313" key="8">
    <source>
        <dbReference type="Proteomes" id="UP000319771"/>
    </source>
</evidence>
<evidence type="ECO:0000256" key="1">
    <source>
        <dbReference type="ARBA" id="ARBA00004141"/>
    </source>
</evidence>
<evidence type="ECO:0000256" key="6">
    <source>
        <dbReference type="SAM" id="Phobius"/>
    </source>
</evidence>
<dbReference type="GO" id="GO:0032153">
    <property type="term" value="C:cell division site"/>
    <property type="evidence" value="ECO:0007669"/>
    <property type="project" value="TreeGrafter"/>
</dbReference>